<proteinExistence type="predicted"/>
<keyword evidence="1" id="KW-0812">Transmembrane</keyword>
<evidence type="ECO:0000256" key="1">
    <source>
        <dbReference type="SAM" id="Phobius"/>
    </source>
</evidence>
<organism evidence="2 3">
    <name type="scientific">Crotalaria pallida</name>
    <name type="common">Smooth rattlebox</name>
    <name type="synonym">Crotalaria striata</name>
    <dbReference type="NCBI Taxonomy" id="3830"/>
    <lineage>
        <taxon>Eukaryota</taxon>
        <taxon>Viridiplantae</taxon>
        <taxon>Streptophyta</taxon>
        <taxon>Embryophyta</taxon>
        <taxon>Tracheophyta</taxon>
        <taxon>Spermatophyta</taxon>
        <taxon>Magnoliopsida</taxon>
        <taxon>eudicotyledons</taxon>
        <taxon>Gunneridae</taxon>
        <taxon>Pentapetalae</taxon>
        <taxon>rosids</taxon>
        <taxon>fabids</taxon>
        <taxon>Fabales</taxon>
        <taxon>Fabaceae</taxon>
        <taxon>Papilionoideae</taxon>
        <taxon>50 kb inversion clade</taxon>
        <taxon>genistoids sensu lato</taxon>
        <taxon>core genistoids</taxon>
        <taxon>Crotalarieae</taxon>
        <taxon>Crotalaria</taxon>
    </lineage>
</organism>
<dbReference type="Proteomes" id="UP001372338">
    <property type="component" value="Unassembled WGS sequence"/>
</dbReference>
<evidence type="ECO:0000313" key="3">
    <source>
        <dbReference type="Proteomes" id="UP001372338"/>
    </source>
</evidence>
<reference evidence="2 3" key="1">
    <citation type="submission" date="2024-01" db="EMBL/GenBank/DDBJ databases">
        <title>The genomes of 5 underutilized Papilionoideae crops provide insights into root nodulation and disease resistanc.</title>
        <authorList>
            <person name="Yuan L."/>
        </authorList>
    </citation>
    <scope>NUCLEOTIDE SEQUENCE [LARGE SCALE GENOMIC DNA]</scope>
    <source>
        <strain evidence="2">ZHUSHIDOU_FW_LH</strain>
        <tissue evidence="2">Leaf</tissue>
    </source>
</reference>
<feature type="transmembrane region" description="Helical" evidence="1">
    <location>
        <begin position="12"/>
        <end position="34"/>
    </location>
</feature>
<dbReference type="AlphaFoldDB" id="A0AAN9J4H4"/>
<evidence type="ECO:0000313" key="2">
    <source>
        <dbReference type="EMBL" id="KAK7291451.1"/>
    </source>
</evidence>
<name>A0AAN9J4H4_CROPI</name>
<protein>
    <submittedName>
        <fullName evidence="2">Uncharacterized protein</fullName>
    </submittedName>
</protein>
<sequence>MYRDEFGDHNSCLHGTVAFCCCCFLLLVCGFYCYCLSYTILFLFFKNFVSFFCAIYSIIDEHFTCINFLNLRLIPLSY</sequence>
<gene>
    <name evidence="2" type="ORF">RIF29_06609</name>
</gene>
<keyword evidence="1" id="KW-1133">Transmembrane helix</keyword>
<keyword evidence="3" id="KW-1185">Reference proteome</keyword>
<dbReference type="EMBL" id="JAYWIO010000001">
    <property type="protein sequence ID" value="KAK7291451.1"/>
    <property type="molecule type" value="Genomic_DNA"/>
</dbReference>
<comment type="caution">
    <text evidence="2">The sequence shown here is derived from an EMBL/GenBank/DDBJ whole genome shotgun (WGS) entry which is preliminary data.</text>
</comment>
<keyword evidence="1" id="KW-0472">Membrane</keyword>
<feature type="transmembrane region" description="Helical" evidence="1">
    <location>
        <begin position="40"/>
        <end position="59"/>
    </location>
</feature>
<accession>A0AAN9J4H4</accession>